<sequence length="202" mass="21870">MYAAQAAQTTDDDTRAMARAGLLLPVLWQARIGRPDSWWRAQLATALATDCQVVREAAVQLLDDDLQPWETGGPQALTAWYIETRDLTDRVVGHIADRSRLLVAAGWLTPRDRARWETLLLAGHRATVLADASYLAAGGDPAVPWPTGSLPPGEQLRLTAADRAVIDAPRPDAWTVPPPIDDPVRLAAARITEAGCIWGGGR</sequence>
<comment type="caution">
    <text evidence="1">The sequence shown here is derived from an EMBL/GenBank/DDBJ whole genome shotgun (WGS) entry which is preliminary data.</text>
</comment>
<dbReference type="EMBL" id="JAYJJQ010000048">
    <property type="protein sequence ID" value="MEB3072048.1"/>
    <property type="molecule type" value="Genomic_DNA"/>
</dbReference>
<gene>
    <name evidence="1" type="ORF">K5L39_23015</name>
</gene>
<accession>A0ABU5Z3T8</accession>
<reference evidence="1 2" key="1">
    <citation type="submission" date="2023-12" db="EMBL/GenBank/DDBJ databases">
        <title>Description of new species of Mycobacterium terrae complex isolated from sewage at the Sao Paulo Zoological Park Foundation in Brazil.</title>
        <authorList>
            <person name="Romagnoli C.L."/>
            <person name="Conceicao E.C."/>
            <person name="Machado E."/>
            <person name="Barreto L.B.P.F."/>
            <person name="Sharma A."/>
            <person name="Silva N.M."/>
            <person name="Marques L.E."/>
            <person name="Juliana M.A."/>
            <person name="Lourenco M.C.S."/>
            <person name="Digiampietri L.A."/>
            <person name="Suffys P.N."/>
            <person name="Viana-Niero C."/>
        </authorList>
    </citation>
    <scope>NUCLEOTIDE SEQUENCE [LARGE SCALE GENOMIC DNA]</scope>
    <source>
        <strain evidence="1 2">MYC017</strain>
    </source>
</reference>
<name>A0ABU5Z3T8_9MYCO</name>
<evidence type="ECO:0000313" key="1">
    <source>
        <dbReference type="EMBL" id="MEB3072048.1"/>
    </source>
</evidence>
<protein>
    <submittedName>
        <fullName evidence="1">Uncharacterized protein</fullName>
    </submittedName>
</protein>
<dbReference type="RefSeq" id="WP_329779800.1">
    <property type="nucleotide sequence ID" value="NZ_JAYJJQ010000048.1"/>
</dbReference>
<keyword evidence="2" id="KW-1185">Reference proteome</keyword>
<evidence type="ECO:0000313" key="2">
    <source>
        <dbReference type="Proteomes" id="UP001299283"/>
    </source>
</evidence>
<organism evidence="1 2">
    <name type="scientific">[Mycobacterium] vasticus</name>
    <dbReference type="NCBI Taxonomy" id="2875777"/>
    <lineage>
        <taxon>Bacteria</taxon>
        <taxon>Bacillati</taxon>
        <taxon>Actinomycetota</taxon>
        <taxon>Actinomycetes</taxon>
        <taxon>Mycobacteriales</taxon>
        <taxon>Mycobacteriaceae</taxon>
        <taxon>Mycolicibacter</taxon>
    </lineage>
</organism>
<proteinExistence type="predicted"/>
<dbReference type="Proteomes" id="UP001299283">
    <property type="component" value="Unassembled WGS sequence"/>
</dbReference>